<evidence type="ECO:0000313" key="2">
    <source>
        <dbReference type="Proteomes" id="UP000501793"/>
    </source>
</evidence>
<keyword evidence="2" id="KW-1185">Reference proteome</keyword>
<name>A0ACA8ZDW2_9BACL</name>
<dbReference type="Proteomes" id="UP000501793">
    <property type="component" value="Chromosome"/>
</dbReference>
<reference evidence="1" key="1">
    <citation type="submission" date="2020-04" db="EMBL/GenBank/DDBJ databases">
        <authorList>
            <person name="Hogendoorn C."/>
        </authorList>
    </citation>
    <scope>NUCLEOTIDE SEQUENCE</scope>
    <source>
        <strain evidence="1">FAVT5</strain>
    </source>
</reference>
<accession>A0ACA8ZDW2</accession>
<sequence>MGSPRHRGFPKLIRQSLKPCITIIRVDVKFGGDNTARLLSPNFILTSNLQEIPRQRGAPVLRKHGSYSG</sequence>
<proteinExistence type="predicted"/>
<dbReference type="EMBL" id="LR792684">
    <property type="protein sequence ID" value="CAB3395548.1"/>
    <property type="molecule type" value="Genomic_DNA"/>
</dbReference>
<evidence type="ECO:0000313" key="1">
    <source>
        <dbReference type="EMBL" id="CAB3395548.1"/>
    </source>
</evidence>
<gene>
    <name evidence="1" type="ORF">FAVT5_3441</name>
</gene>
<organism evidence="1 2">
    <name type="scientific">Kyrpidia spormannii</name>
    <dbReference type="NCBI Taxonomy" id="2055160"/>
    <lineage>
        <taxon>Bacteria</taxon>
        <taxon>Bacillati</taxon>
        <taxon>Bacillota</taxon>
        <taxon>Bacilli</taxon>
        <taxon>Bacillales</taxon>
        <taxon>Alicyclobacillaceae</taxon>
        <taxon>Kyrpidia</taxon>
    </lineage>
</organism>
<protein>
    <submittedName>
        <fullName evidence="1">Uncharacterized protein</fullName>
    </submittedName>
</protein>